<dbReference type="EMBL" id="FOSP01000014">
    <property type="protein sequence ID" value="SFK73874.1"/>
    <property type="molecule type" value="Genomic_DNA"/>
</dbReference>
<sequence>MEELQKDLDEWMKYYNNERTNQGKMCCGRTTLEILLDGKSIWVDKNLTQI</sequence>
<dbReference type="Proteomes" id="UP000199533">
    <property type="component" value="Unassembled WGS sequence"/>
</dbReference>
<gene>
    <name evidence="1" type="ORF">SAMN05216302_101410</name>
</gene>
<keyword evidence="2" id="KW-1185">Reference proteome</keyword>
<dbReference type="STRING" id="52441.SAMN05216302_101410"/>
<organism evidence="1 2">
    <name type="scientific">Nitrosomonas aestuarii</name>
    <dbReference type="NCBI Taxonomy" id="52441"/>
    <lineage>
        <taxon>Bacteria</taxon>
        <taxon>Pseudomonadati</taxon>
        <taxon>Pseudomonadota</taxon>
        <taxon>Betaproteobacteria</taxon>
        <taxon>Nitrosomonadales</taxon>
        <taxon>Nitrosomonadaceae</taxon>
        <taxon>Nitrosomonas</taxon>
    </lineage>
</organism>
<protein>
    <recommendedName>
        <fullName evidence="3">Integrase core domain-containing protein</fullName>
    </recommendedName>
</protein>
<evidence type="ECO:0000313" key="1">
    <source>
        <dbReference type="EMBL" id="SFK73874.1"/>
    </source>
</evidence>
<dbReference type="AlphaFoldDB" id="A0A1I4BYJ8"/>
<evidence type="ECO:0008006" key="3">
    <source>
        <dbReference type="Google" id="ProtNLM"/>
    </source>
</evidence>
<proteinExistence type="predicted"/>
<evidence type="ECO:0000313" key="2">
    <source>
        <dbReference type="Proteomes" id="UP000199533"/>
    </source>
</evidence>
<accession>A0A1I4BYJ8</accession>
<reference evidence="2" key="1">
    <citation type="submission" date="2016-10" db="EMBL/GenBank/DDBJ databases">
        <authorList>
            <person name="Varghese N."/>
            <person name="Submissions S."/>
        </authorList>
    </citation>
    <scope>NUCLEOTIDE SEQUENCE [LARGE SCALE GENOMIC DNA]</scope>
    <source>
        <strain evidence="2">Nm69</strain>
    </source>
</reference>
<name>A0A1I4BYJ8_9PROT</name>